<dbReference type="PRINTS" id="PR01415">
    <property type="entry name" value="ANKYRIN"/>
</dbReference>
<keyword evidence="5" id="KW-1185">Reference proteome</keyword>
<keyword evidence="2 3" id="KW-0040">ANK repeat</keyword>
<feature type="repeat" description="ANK" evidence="3">
    <location>
        <begin position="299"/>
        <end position="331"/>
    </location>
</feature>
<reference evidence="4 5" key="1">
    <citation type="journal article" date="2018" name="IMA Fungus">
        <title>IMA Genome-F 9: Draft genome sequence of Annulohypoxylon stygium, Aspergillus mulundensis, Berkeleyomyces basicola (syn. Thielaviopsis basicola), Ceratocystis smalleyi, two Cercospora beticola strains, Coleophoma cylindrospora, Fusarium fracticaudum, Phialophora cf. hyalina, and Morchella septimelata.</title>
        <authorList>
            <person name="Wingfield B.D."/>
            <person name="Bills G.F."/>
            <person name="Dong Y."/>
            <person name="Huang W."/>
            <person name="Nel W.J."/>
            <person name="Swalarsk-Parry B.S."/>
            <person name="Vaghefi N."/>
            <person name="Wilken P.M."/>
            <person name="An Z."/>
            <person name="de Beer Z.W."/>
            <person name="De Vos L."/>
            <person name="Chen L."/>
            <person name="Duong T.A."/>
            <person name="Gao Y."/>
            <person name="Hammerbacher A."/>
            <person name="Kikkert J.R."/>
            <person name="Li Y."/>
            <person name="Li H."/>
            <person name="Li K."/>
            <person name="Li Q."/>
            <person name="Liu X."/>
            <person name="Ma X."/>
            <person name="Naidoo K."/>
            <person name="Pethybridge S.J."/>
            <person name="Sun J."/>
            <person name="Steenkamp E.T."/>
            <person name="van der Nest M.A."/>
            <person name="van Wyk S."/>
            <person name="Wingfield M.J."/>
            <person name="Xiong C."/>
            <person name="Yue Q."/>
            <person name="Zhang X."/>
        </authorList>
    </citation>
    <scope>NUCLEOTIDE SEQUENCE [LARGE SCALE GENOMIC DNA]</scope>
    <source>
        <strain evidence="4 5">BP5796</strain>
    </source>
</reference>
<feature type="repeat" description="ANK" evidence="3">
    <location>
        <begin position="533"/>
        <end position="565"/>
    </location>
</feature>
<evidence type="ECO:0000256" key="2">
    <source>
        <dbReference type="ARBA" id="ARBA00023043"/>
    </source>
</evidence>
<gene>
    <name evidence="4" type="ORF">BP5796_12545</name>
</gene>
<dbReference type="InterPro" id="IPR002110">
    <property type="entry name" value="Ankyrin_rpt"/>
</dbReference>
<keyword evidence="1" id="KW-0677">Repeat</keyword>
<dbReference type="InterPro" id="IPR036770">
    <property type="entry name" value="Ankyrin_rpt-contain_sf"/>
</dbReference>
<dbReference type="SMART" id="SM00248">
    <property type="entry name" value="ANK"/>
    <property type="match status" value="12"/>
</dbReference>
<dbReference type="Pfam" id="PF13637">
    <property type="entry name" value="Ank_4"/>
    <property type="match status" value="1"/>
</dbReference>
<dbReference type="Gene3D" id="1.25.40.20">
    <property type="entry name" value="Ankyrin repeat-containing domain"/>
    <property type="match status" value="3"/>
</dbReference>
<dbReference type="Pfam" id="PF12796">
    <property type="entry name" value="Ank_2"/>
    <property type="match status" value="2"/>
</dbReference>
<proteinExistence type="predicted"/>
<evidence type="ECO:0000313" key="5">
    <source>
        <dbReference type="Proteomes" id="UP000256328"/>
    </source>
</evidence>
<dbReference type="InterPro" id="IPR051165">
    <property type="entry name" value="Multifunctional_ANK_Repeat"/>
</dbReference>
<feature type="repeat" description="ANK" evidence="3">
    <location>
        <begin position="334"/>
        <end position="366"/>
    </location>
</feature>
<dbReference type="PANTHER" id="PTHR24123:SF33">
    <property type="entry name" value="PROTEIN HOS4"/>
    <property type="match status" value="1"/>
</dbReference>
<name>A0A3D8Q8H9_9HELO</name>
<comment type="caution">
    <text evidence="4">The sequence shown here is derived from an EMBL/GenBank/DDBJ whole genome shotgun (WGS) entry which is preliminary data.</text>
</comment>
<feature type="repeat" description="ANK" evidence="3">
    <location>
        <begin position="568"/>
        <end position="593"/>
    </location>
</feature>
<dbReference type="OrthoDB" id="539213at2759"/>
<dbReference type="Proteomes" id="UP000256328">
    <property type="component" value="Unassembled WGS sequence"/>
</dbReference>
<dbReference type="PANTHER" id="PTHR24123">
    <property type="entry name" value="ANKYRIN REPEAT-CONTAINING"/>
    <property type="match status" value="1"/>
</dbReference>
<protein>
    <submittedName>
        <fullName evidence="4">Uncharacterized protein</fullName>
    </submittedName>
</protein>
<evidence type="ECO:0000313" key="4">
    <source>
        <dbReference type="EMBL" id="RDW57744.1"/>
    </source>
</evidence>
<accession>A0A3D8Q8H9</accession>
<evidence type="ECO:0000256" key="3">
    <source>
        <dbReference type="PROSITE-ProRule" id="PRU00023"/>
    </source>
</evidence>
<dbReference type="EMBL" id="PDLN01000022">
    <property type="protein sequence ID" value="RDW57744.1"/>
    <property type="molecule type" value="Genomic_DNA"/>
</dbReference>
<dbReference type="AlphaFoldDB" id="A0A3D8Q8H9"/>
<dbReference type="PROSITE" id="PS50297">
    <property type="entry name" value="ANK_REP_REGION"/>
    <property type="match status" value="6"/>
</dbReference>
<dbReference type="SUPFAM" id="SSF48403">
    <property type="entry name" value="Ankyrin repeat"/>
    <property type="match status" value="2"/>
</dbReference>
<feature type="repeat" description="ANK" evidence="3">
    <location>
        <begin position="461"/>
        <end position="493"/>
    </location>
</feature>
<feature type="repeat" description="ANK" evidence="3">
    <location>
        <begin position="496"/>
        <end position="530"/>
    </location>
</feature>
<sequence>MVKLLLSRGADINFVITLSRDVNKTGTPLCNAILARNFLLVQYFIGAGADINLRFKVRSSEDEMTALTMAIQIKQFDIAKVLLDAVAEVDIYVKIEGSNILELAKSRLPKIYPELLKKLTLENAKQLYELINAAEKGNRILSQFLLKNNYFQEEILEHALCHAIRLASVGAVRTLLQRGIDPNARRSQQVHCTFGDDHTLEHDPPIIVASFCFNFVVADDLVHLLVKAGADLNDNTQMKFCEASIQHDNTALILNFAEAGLQTSLFGPTALEWAGLRGYISESGFLLDQGTPINNYGLEGQSGLQAAAGSGQLALIQYLIDRGADINLLPNNDKGRTALQAAALGGFTEIVDYLIDLGADVKLPPATRNGVTVLEAAAGVVNWQPIRQYDEDSSEQKGPEKGERELISTFKKLLALGAPVNRSDGSSSDILHRLIRRSRHECLELSINAGARIEDRETREGMKTPLQVAAEMSDMRAIKLLLGIGAEVNAPAGDEFGRTALQAASSARIPDPRMIEYLLNNGADINAPPARKGGVTALQGAAIQGDIQIARMLLMKGADVNAAPAPEEGRTAIGGAAEHGRLDMVRLLLSQGARPAPFMGFSRAIELAIDNGHLVLAGLLREYENPHNSLLADAEFDDTIFGSTSPWLSQGMIIHDSEN</sequence>
<organism evidence="4 5">
    <name type="scientific">Coleophoma crateriformis</name>
    <dbReference type="NCBI Taxonomy" id="565419"/>
    <lineage>
        <taxon>Eukaryota</taxon>
        <taxon>Fungi</taxon>
        <taxon>Dikarya</taxon>
        <taxon>Ascomycota</taxon>
        <taxon>Pezizomycotina</taxon>
        <taxon>Leotiomycetes</taxon>
        <taxon>Helotiales</taxon>
        <taxon>Dermateaceae</taxon>
        <taxon>Coleophoma</taxon>
    </lineage>
</organism>
<dbReference type="PROSITE" id="PS50088">
    <property type="entry name" value="ANK_REPEAT"/>
    <property type="match status" value="6"/>
</dbReference>
<dbReference type="Pfam" id="PF00023">
    <property type="entry name" value="Ank"/>
    <property type="match status" value="1"/>
</dbReference>
<evidence type="ECO:0000256" key="1">
    <source>
        <dbReference type="ARBA" id="ARBA00022737"/>
    </source>
</evidence>